<gene>
    <name evidence="1" type="ORF">LITE_LOCUS10714</name>
</gene>
<evidence type="ECO:0000313" key="2">
    <source>
        <dbReference type="Proteomes" id="UP001154282"/>
    </source>
</evidence>
<name>A0AAV0IT69_9ROSI</name>
<evidence type="ECO:0000313" key="1">
    <source>
        <dbReference type="EMBL" id="CAI0400340.1"/>
    </source>
</evidence>
<reference evidence="1" key="1">
    <citation type="submission" date="2022-08" db="EMBL/GenBank/DDBJ databases">
        <authorList>
            <person name="Gutierrez-Valencia J."/>
        </authorList>
    </citation>
    <scope>NUCLEOTIDE SEQUENCE</scope>
</reference>
<comment type="caution">
    <text evidence="1">The sequence shown here is derived from an EMBL/GenBank/DDBJ whole genome shotgun (WGS) entry which is preliminary data.</text>
</comment>
<proteinExistence type="predicted"/>
<feature type="non-terminal residue" evidence="1">
    <location>
        <position position="1"/>
    </location>
</feature>
<keyword evidence="2" id="KW-1185">Reference proteome</keyword>
<accession>A0AAV0IT69</accession>
<organism evidence="1 2">
    <name type="scientific">Linum tenue</name>
    <dbReference type="NCBI Taxonomy" id="586396"/>
    <lineage>
        <taxon>Eukaryota</taxon>
        <taxon>Viridiplantae</taxon>
        <taxon>Streptophyta</taxon>
        <taxon>Embryophyta</taxon>
        <taxon>Tracheophyta</taxon>
        <taxon>Spermatophyta</taxon>
        <taxon>Magnoliopsida</taxon>
        <taxon>eudicotyledons</taxon>
        <taxon>Gunneridae</taxon>
        <taxon>Pentapetalae</taxon>
        <taxon>rosids</taxon>
        <taxon>fabids</taxon>
        <taxon>Malpighiales</taxon>
        <taxon>Linaceae</taxon>
        <taxon>Linum</taxon>
    </lineage>
</organism>
<dbReference type="AlphaFoldDB" id="A0AAV0IT69"/>
<protein>
    <submittedName>
        <fullName evidence="1">Uncharacterized protein</fullName>
    </submittedName>
</protein>
<sequence length="131" mass="14570">TLRSGQRFWRCYEFGGKGESDCIGIGYRDGKFFCLFENGELLIFSVEEGGGERRMLIPGSRPPRLLANLHRVDNYLCVAGSESGLLRVSWGRIDESKGIFFRLLTVEKVTAAQFGNDEAVARLEEGQCAAV</sequence>
<feature type="non-terminal residue" evidence="1">
    <location>
        <position position="131"/>
    </location>
</feature>
<dbReference type="EMBL" id="CAMGYJ010000004">
    <property type="protein sequence ID" value="CAI0400340.1"/>
    <property type="molecule type" value="Genomic_DNA"/>
</dbReference>
<dbReference type="Proteomes" id="UP001154282">
    <property type="component" value="Unassembled WGS sequence"/>
</dbReference>